<name>A0A2M7JDF2_9BACT</name>
<evidence type="ECO:0000313" key="3">
    <source>
        <dbReference type="Proteomes" id="UP000229297"/>
    </source>
</evidence>
<dbReference type="Pfam" id="PF04851">
    <property type="entry name" value="ResIII"/>
    <property type="match status" value="1"/>
</dbReference>
<dbReference type="PANTHER" id="PTHR47396:SF1">
    <property type="entry name" value="ATP-DEPENDENT HELICASE IRC3-RELATED"/>
    <property type="match status" value="1"/>
</dbReference>
<keyword evidence="2" id="KW-0378">Hydrolase</keyword>
<evidence type="ECO:0000259" key="1">
    <source>
        <dbReference type="PROSITE" id="PS51192"/>
    </source>
</evidence>
<proteinExistence type="predicted"/>
<accession>A0A2M7JDF2</accession>
<dbReference type="InterPro" id="IPR014001">
    <property type="entry name" value="Helicase_ATP-bd"/>
</dbReference>
<dbReference type="PANTHER" id="PTHR47396">
    <property type="entry name" value="TYPE I RESTRICTION ENZYME ECOKI R PROTEIN"/>
    <property type="match status" value="1"/>
</dbReference>
<dbReference type="GO" id="GO:0005829">
    <property type="term" value="C:cytosol"/>
    <property type="evidence" value="ECO:0007669"/>
    <property type="project" value="TreeGrafter"/>
</dbReference>
<dbReference type="Proteomes" id="UP000229297">
    <property type="component" value="Unassembled WGS sequence"/>
</dbReference>
<dbReference type="Gene3D" id="3.40.50.300">
    <property type="entry name" value="P-loop containing nucleotide triphosphate hydrolases"/>
    <property type="match status" value="2"/>
</dbReference>
<dbReference type="InterPro" id="IPR050742">
    <property type="entry name" value="Helicase_Restrict-Modif_Enz"/>
</dbReference>
<dbReference type="EMBL" id="PFIC01000091">
    <property type="protein sequence ID" value="PIX17429.1"/>
    <property type="molecule type" value="Genomic_DNA"/>
</dbReference>
<dbReference type="InterPro" id="IPR006935">
    <property type="entry name" value="Helicase/UvrB_N"/>
</dbReference>
<gene>
    <name evidence="2" type="ORF">COZ71_03360</name>
</gene>
<dbReference type="InterPro" id="IPR027417">
    <property type="entry name" value="P-loop_NTPase"/>
</dbReference>
<dbReference type="AlphaFoldDB" id="A0A2M7JDF2"/>
<dbReference type="GO" id="GO:0003677">
    <property type="term" value="F:DNA binding"/>
    <property type="evidence" value="ECO:0007669"/>
    <property type="project" value="InterPro"/>
</dbReference>
<keyword evidence="2" id="KW-0540">Nuclease</keyword>
<keyword evidence="2" id="KW-0255">Endonuclease</keyword>
<organism evidence="2 3">
    <name type="scientific">Candidatus Desantisbacteria bacterium CG_4_8_14_3_um_filter_40_12</name>
    <dbReference type="NCBI Taxonomy" id="1974545"/>
    <lineage>
        <taxon>Bacteria</taxon>
        <taxon>Candidatus Desantisiibacteriota</taxon>
    </lineage>
</organism>
<dbReference type="PROSITE" id="PS51192">
    <property type="entry name" value="HELICASE_ATP_BIND_1"/>
    <property type="match status" value="1"/>
</dbReference>
<sequence>MMELKLYQQETVKKVKHYLESLAKFKEKNDKIINLDPELSINFPLKAWEEVRNAVYYPKKNGLGEELPDFYLKIPTGGGKTILACHVIDLINRIYLKKQTGIVLWIVPTTQIYRQTFDNLKNREHPYRQVLDISSGGRTVILEKTDKFTRLDVKENLVVMLLMLPSASRQNKDVLKVFKDSGGFTDFFPQEDDQAGNEKLLKEFHNLDYFGGEYSFYGKIAKTSLGNTLRTLKPIIIIDEGHKAYSEIAQNTIRNFNPSIIVELSATPPKNSNILVNVSGQELNREDMIKLDLHVNRKLSLDWKDTMLASVEKRNFLEQRAKEYEANTGEYIRPICLIQAERTGKEQRKTRYIHAEDVKEYLITQCGISPGEIAIKSSEKDDIEGIDLLSKTCQIRYIITKHALQEGWDCAFAYILTILTNPSSQLSMTQLVGRILRQPKARKTKVKDLDESYVFCFQHNAKDLLENVRKGFESEGLGDLAGKVFIDEGDTESIEATKERFIGYRENFKKFEGKIYLPKFVIQEKTEWREVNYEMDVLRRIEWDKINIDALNEISLSESLTEEQELVLGFGDENELIKEKGRVSRKGGLEINKVFMTRQILDVVPNPWIAYEIAGKVINTFMAKYDKKIVANNLVFIIEEVRKYLEKEGNKLAEQIFRDLVKQKIVCFFLLSGKGGYTLPSHIKVKNNSKALVRSDNSPIQRSLFDFVPEEEFNETEKSVAIYLDEQEKLLWWYRNLSRQDFYIQGWKKHKIYPDFVFSDKDETTQDDYRKVYVVETKGTHLKNEDTDYKKNVFDFCNNLGQKKDWEELNLEFSDKKIEFQVIFGDEWRKSINKIFGV</sequence>
<protein>
    <submittedName>
        <fullName evidence="2">Restriction endonuclease subunit R</fullName>
    </submittedName>
</protein>
<dbReference type="GO" id="GO:0004519">
    <property type="term" value="F:endonuclease activity"/>
    <property type="evidence" value="ECO:0007669"/>
    <property type="project" value="UniProtKB-KW"/>
</dbReference>
<comment type="caution">
    <text evidence="2">The sequence shown here is derived from an EMBL/GenBank/DDBJ whole genome shotgun (WGS) entry which is preliminary data.</text>
</comment>
<evidence type="ECO:0000313" key="2">
    <source>
        <dbReference type="EMBL" id="PIX17429.1"/>
    </source>
</evidence>
<reference evidence="3" key="1">
    <citation type="submission" date="2017-09" db="EMBL/GenBank/DDBJ databases">
        <title>Depth-based differentiation of microbial function through sediment-hosted aquifers and enrichment of novel symbionts in the deep terrestrial subsurface.</title>
        <authorList>
            <person name="Probst A.J."/>
            <person name="Ladd B."/>
            <person name="Jarett J.K."/>
            <person name="Geller-Mcgrath D.E."/>
            <person name="Sieber C.M.K."/>
            <person name="Emerson J.B."/>
            <person name="Anantharaman K."/>
            <person name="Thomas B.C."/>
            <person name="Malmstrom R."/>
            <person name="Stieglmeier M."/>
            <person name="Klingl A."/>
            <person name="Woyke T."/>
            <person name="Ryan C.M."/>
            <person name="Banfield J.F."/>
        </authorList>
    </citation>
    <scope>NUCLEOTIDE SEQUENCE [LARGE SCALE GENOMIC DNA]</scope>
</reference>
<dbReference type="GO" id="GO:0005524">
    <property type="term" value="F:ATP binding"/>
    <property type="evidence" value="ECO:0007669"/>
    <property type="project" value="InterPro"/>
</dbReference>
<dbReference type="GO" id="GO:0016787">
    <property type="term" value="F:hydrolase activity"/>
    <property type="evidence" value="ECO:0007669"/>
    <property type="project" value="InterPro"/>
</dbReference>
<feature type="domain" description="Helicase ATP-binding" evidence="1">
    <location>
        <begin position="61"/>
        <end position="286"/>
    </location>
</feature>
<dbReference type="SUPFAM" id="SSF52540">
    <property type="entry name" value="P-loop containing nucleoside triphosphate hydrolases"/>
    <property type="match status" value="2"/>
</dbReference>